<dbReference type="OrthoDB" id="1879366at2759"/>
<evidence type="ECO:0000256" key="3">
    <source>
        <dbReference type="ARBA" id="ARBA00022833"/>
    </source>
</evidence>
<dbReference type="EMBL" id="PUHQ01000028">
    <property type="protein sequence ID" value="KAG0662258.1"/>
    <property type="molecule type" value="Genomic_DNA"/>
</dbReference>
<proteinExistence type="inferred from homology"/>
<organism evidence="8 9">
    <name type="scientific">Rhodotorula mucilaginosa</name>
    <name type="common">Yeast</name>
    <name type="synonym">Rhodotorula rubra</name>
    <dbReference type="NCBI Taxonomy" id="5537"/>
    <lineage>
        <taxon>Eukaryota</taxon>
        <taxon>Fungi</taxon>
        <taxon>Dikarya</taxon>
        <taxon>Basidiomycota</taxon>
        <taxon>Pucciniomycotina</taxon>
        <taxon>Microbotryomycetes</taxon>
        <taxon>Sporidiobolales</taxon>
        <taxon>Sporidiobolaceae</taxon>
        <taxon>Rhodotorula</taxon>
    </lineage>
</organism>
<keyword evidence="4" id="KW-0560">Oxidoreductase</keyword>
<dbReference type="GO" id="GO:0008270">
    <property type="term" value="F:zinc ion binding"/>
    <property type="evidence" value="ECO:0007669"/>
    <property type="project" value="InterPro"/>
</dbReference>
<dbReference type="Gene3D" id="3.40.50.720">
    <property type="entry name" value="NAD(P)-binding Rossmann-like Domain"/>
    <property type="match status" value="1"/>
</dbReference>
<dbReference type="SUPFAM" id="SSF51735">
    <property type="entry name" value="NAD(P)-binding Rossmann-fold domains"/>
    <property type="match status" value="1"/>
</dbReference>
<dbReference type="FunFam" id="3.40.50.720:FF:000022">
    <property type="entry name" value="Cinnamyl alcohol dehydrogenase"/>
    <property type="match status" value="1"/>
</dbReference>
<evidence type="ECO:0000256" key="1">
    <source>
        <dbReference type="ARBA" id="ARBA00001947"/>
    </source>
</evidence>
<dbReference type="InterPro" id="IPR047109">
    <property type="entry name" value="CAD-like"/>
</dbReference>
<protein>
    <submittedName>
        <fullName evidence="8">NADP-dependent alcohol dehydrogenase</fullName>
    </submittedName>
</protein>
<sequence length="352" mass="38044">MSDLKFRGYAIKDEKNWTQFELLDFEPMAWRDDLIDIEVQYCGVCSSDVHTITGGWGKPELPLVSGHEVGGIARKVGSAVKSIKVGDRVVVGAQIDSCGKCRACSTQNEQYCPEQVDTYNAKSHDGKVTQGGYSTAIRAPEQFVFSVPDALPLEDAAPMACGGLTVYSPMKRGGVTKGTKLGVAGLGGLGHLAVLLGVAMGAEVTVFTHQEDKVADAKKMGATDVVLTTEKDWAKPYFQKLDFIVCTIDVSSALPLTDLTSCLWINGTLHIVAMPDDELAPFQTQSLAANGAKLGVSHIGAKVEAEEMYRLAAEKGVRVWKEVVPMKDVAKAVQGVKNNEVRYRYVLKQDIN</sequence>
<name>A0A9P6W1U0_RHOMI</name>
<comment type="caution">
    <text evidence="8">The sequence shown here is derived from an EMBL/GenBank/DDBJ whole genome shotgun (WGS) entry which is preliminary data.</text>
</comment>
<evidence type="ECO:0000313" key="8">
    <source>
        <dbReference type="EMBL" id="KAG0662258.1"/>
    </source>
</evidence>
<comment type="similarity">
    <text evidence="5">Belongs to the zinc-containing alcohol dehydrogenase family.</text>
</comment>
<evidence type="ECO:0000259" key="7">
    <source>
        <dbReference type="Pfam" id="PF08240"/>
    </source>
</evidence>
<dbReference type="InterPro" id="IPR011032">
    <property type="entry name" value="GroES-like_sf"/>
</dbReference>
<dbReference type="PROSITE" id="PS00059">
    <property type="entry name" value="ADH_ZINC"/>
    <property type="match status" value="1"/>
</dbReference>
<evidence type="ECO:0000256" key="5">
    <source>
        <dbReference type="RuleBase" id="RU361277"/>
    </source>
</evidence>
<dbReference type="CDD" id="cd05283">
    <property type="entry name" value="CAD1"/>
    <property type="match status" value="1"/>
</dbReference>
<dbReference type="InterPro" id="IPR036291">
    <property type="entry name" value="NAD(P)-bd_dom_sf"/>
</dbReference>
<dbReference type="PANTHER" id="PTHR42683">
    <property type="entry name" value="ALDEHYDE REDUCTASE"/>
    <property type="match status" value="1"/>
</dbReference>
<dbReference type="InterPro" id="IPR013149">
    <property type="entry name" value="ADH-like_C"/>
</dbReference>
<accession>A0A9P6W1U0</accession>
<dbReference type="GO" id="GO:0016616">
    <property type="term" value="F:oxidoreductase activity, acting on the CH-OH group of donors, NAD or NADP as acceptor"/>
    <property type="evidence" value="ECO:0007669"/>
    <property type="project" value="InterPro"/>
</dbReference>
<gene>
    <name evidence="8" type="primary">ADH7</name>
    <name evidence="8" type="ORF">C6P46_003444</name>
</gene>
<dbReference type="InterPro" id="IPR002328">
    <property type="entry name" value="ADH_Zn_CS"/>
</dbReference>
<keyword evidence="2 5" id="KW-0479">Metal-binding</keyword>
<feature type="domain" description="Alcohol dehydrogenase-like N-terminal" evidence="7">
    <location>
        <begin position="34"/>
        <end position="149"/>
    </location>
</feature>
<dbReference type="Proteomes" id="UP000777482">
    <property type="component" value="Unassembled WGS sequence"/>
</dbReference>
<evidence type="ECO:0000313" key="9">
    <source>
        <dbReference type="Proteomes" id="UP000777482"/>
    </source>
</evidence>
<reference evidence="8 9" key="1">
    <citation type="submission" date="2020-11" db="EMBL/GenBank/DDBJ databases">
        <title>Kefir isolates.</title>
        <authorList>
            <person name="Marcisauskas S."/>
            <person name="Kim Y."/>
            <person name="Blasche S."/>
        </authorList>
    </citation>
    <scope>NUCLEOTIDE SEQUENCE [LARGE SCALE GENOMIC DNA]</scope>
    <source>
        <strain evidence="8 9">KR</strain>
    </source>
</reference>
<evidence type="ECO:0000259" key="6">
    <source>
        <dbReference type="Pfam" id="PF00107"/>
    </source>
</evidence>
<dbReference type="Pfam" id="PF00107">
    <property type="entry name" value="ADH_zinc_N"/>
    <property type="match status" value="1"/>
</dbReference>
<dbReference type="SUPFAM" id="SSF50129">
    <property type="entry name" value="GroES-like"/>
    <property type="match status" value="1"/>
</dbReference>
<dbReference type="AlphaFoldDB" id="A0A9P6W1U0"/>
<dbReference type="Pfam" id="PF08240">
    <property type="entry name" value="ADH_N"/>
    <property type="match status" value="1"/>
</dbReference>
<evidence type="ECO:0000256" key="4">
    <source>
        <dbReference type="ARBA" id="ARBA00023002"/>
    </source>
</evidence>
<dbReference type="Gene3D" id="3.90.180.10">
    <property type="entry name" value="Medium-chain alcohol dehydrogenases, catalytic domain"/>
    <property type="match status" value="1"/>
</dbReference>
<feature type="domain" description="Alcohol dehydrogenase-like C-terminal" evidence="6">
    <location>
        <begin position="188"/>
        <end position="312"/>
    </location>
</feature>
<comment type="cofactor">
    <cofactor evidence="1 5">
        <name>Zn(2+)</name>
        <dbReference type="ChEBI" id="CHEBI:29105"/>
    </cofactor>
</comment>
<keyword evidence="3 5" id="KW-0862">Zinc</keyword>
<keyword evidence="9" id="KW-1185">Reference proteome</keyword>
<dbReference type="InterPro" id="IPR013154">
    <property type="entry name" value="ADH-like_N"/>
</dbReference>
<evidence type="ECO:0000256" key="2">
    <source>
        <dbReference type="ARBA" id="ARBA00022723"/>
    </source>
</evidence>